<comment type="caution">
    <text evidence="2">The sequence shown here is derived from an EMBL/GenBank/DDBJ whole genome shotgun (WGS) entry which is preliminary data.</text>
</comment>
<accession>A0AAW1D3M4</accession>
<reference evidence="2 3" key="1">
    <citation type="submission" date="2022-12" db="EMBL/GenBank/DDBJ databases">
        <title>Chromosome-level genome assembly of true bugs.</title>
        <authorList>
            <person name="Ma L."/>
            <person name="Li H."/>
        </authorList>
    </citation>
    <scope>NUCLEOTIDE SEQUENCE [LARGE SCALE GENOMIC DNA]</scope>
    <source>
        <strain evidence="2">Lab_2022b</strain>
    </source>
</reference>
<evidence type="ECO:0000256" key="1">
    <source>
        <dbReference type="SAM" id="MobiDB-lite"/>
    </source>
</evidence>
<protein>
    <submittedName>
        <fullName evidence="2">Uncharacterized protein</fullName>
    </submittedName>
</protein>
<organism evidence="2 3">
    <name type="scientific">Rhynocoris fuscipes</name>
    <dbReference type="NCBI Taxonomy" id="488301"/>
    <lineage>
        <taxon>Eukaryota</taxon>
        <taxon>Metazoa</taxon>
        <taxon>Ecdysozoa</taxon>
        <taxon>Arthropoda</taxon>
        <taxon>Hexapoda</taxon>
        <taxon>Insecta</taxon>
        <taxon>Pterygota</taxon>
        <taxon>Neoptera</taxon>
        <taxon>Paraneoptera</taxon>
        <taxon>Hemiptera</taxon>
        <taxon>Heteroptera</taxon>
        <taxon>Panheteroptera</taxon>
        <taxon>Cimicomorpha</taxon>
        <taxon>Reduviidae</taxon>
        <taxon>Harpactorinae</taxon>
        <taxon>Harpactorini</taxon>
        <taxon>Rhynocoris</taxon>
    </lineage>
</organism>
<dbReference type="Proteomes" id="UP001461498">
    <property type="component" value="Unassembled WGS sequence"/>
</dbReference>
<keyword evidence="3" id="KW-1185">Reference proteome</keyword>
<evidence type="ECO:0000313" key="3">
    <source>
        <dbReference type="Proteomes" id="UP001461498"/>
    </source>
</evidence>
<name>A0AAW1D3M4_9HEMI</name>
<dbReference type="AlphaFoldDB" id="A0AAW1D3M4"/>
<sequence>MEEMGNKGKELLESIGEDTVEVLSAIKKNLKLIGIIQLLMTQLKQNQAHYVERLDESWANNETEANDEPWTNDDSWDSLERIQ</sequence>
<gene>
    <name evidence="2" type="ORF">O3M35_011769</name>
</gene>
<proteinExistence type="predicted"/>
<feature type="region of interest" description="Disordered" evidence="1">
    <location>
        <begin position="58"/>
        <end position="83"/>
    </location>
</feature>
<evidence type="ECO:0000313" key="2">
    <source>
        <dbReference type="EMBL" id="KAK9503139.1"/>
    </source>
</evidence>
<dbReference type="EMBL" id="JAPXFL010000008">
    <property type="protein sequence ID" value="KAK9503139.1"/>
    <property type="molecule type" value="Genomic_DNA"/>
</dbReference>
<feature type="compositionally biased region" description="Acidic residues" evidence="1">
    <location>
        <begin position="64"/>
        <end position="77"/>
    </location>
</feature>